<feature type="compositionally biased region" description="Pro residues" evidence="1">
    <location>
        <begin position="479"/>
        <end position="523"/>
    </location>
</feature>
<evidence type="ECO:0000313" key="3">
    <source>
        <dbReference type="EMBL" id="AEW69588.1"/>
    </source>
</evidence>
<organismHost>
    <name type="scientific">Helicoverpa zea</name>
    <name type="common">Corn earworm moth</name>
    <name type="synonym">Heliothis zea</name>
    <dbReference type="NCBI Taxonomy" id="7113"/>
</organismHost>
<keyword evidence="4" id="KW-1185">Reference proteome</keyword>
<dbReference type="OrthoDB" id="21912at10239"/>
<gene>
    <name evidence="3" type="primary">orf39</name>
    <name evidence="3" type="ORF">Hz2V039</name>
</gene>
<reference evidence="3 4" key="1">
    <citation type="journal article" date="2012" name="Viruses">
        <title>Analysis of the Genome of the Sexually Transmitted Insect Virus Helicoverpa zea Nudivirus 2.</title>
        <authorList>
            <person name="Burand J.P."/>
            <person name="Kim W."/>
            <person name="Afonso C.L."/>
            <person name="Tulman E.R."/>
            <person name="Kutish G.F."/>
            <person name="Lu Z."/>
            <person name="Rock D.L."/>
        </authorList>
    </citation>
    <scope>NUCLEOTIDE SEQUENCE [LARGE SCALE GENOMIC DNA]</scope>
    <source>
        <strain evidence="3">MS1</strain>
    </source>
</reference>
<sequence>MIGTIGKYFDKYQVFIVLGIAIIAIVYTFSLLKTSNLGKTMGSLTDEATDSTKFNASFFEIYDKSTDDYCDRLILVQPFNWIIVAKGGQMYALTDVQHKCPPTTTRAVKLHSNQDKFKYVCLSLTKMQLIELYRNTAHNVLKLTFDVDALQSDEKRFTILDACNYLLAQGYAVLDVKEGEKVDNTKATKPSDKDVEDDARFSILNMLRGQNGGTDSGIKSVVIRDGSDARGGLGDSVGGSLGGSVGGVGGGSLGGSLGGSVGGSLEGSLGGKEQSKLDDDSNSKIASIIIPSDANIDSVSNTEIPSVTNTKSATVSNTNVASVSNTDIPSVSNADVASISYPSGSNIASISKTDIASVSNTSSSDIESGSNTNSKIVTDAKSNDKSKDKTNNKSTDTSKDQSKDKPKDTTDSNIDDKSDSESNTEYPIKVIEITQPPPENVDTTKLDYSLLPPPKPIEVTYIDLSKEPESTGDSTLQPTQPPPRTPTPPSTPPPPPTPTPPSTPPPPRTPTPPSTPPFVPTYNPPGGVVEYDGAADFLELLDEDDADFEAIKSKSNSRKRRDLSTQSNDGDGDDLPPFIIDPVTGIRRRKVTKLPKPLEVAAPEFRDFAEENFDHVELPKGFELPLGVSLKLAKRWQQILNYYQDNGMPTHRAQDAYDMSDAECRAMGKALAGYYHRSHDPSKPPKFGPPPNPEIDSLVYKTY</sequence>
<protein>
    <submittedName>
        <fullName evidence="3">Baculovirus 19k protein</fullName>
    </submittedName>
</protein>
<keyword evidence="2" id="KW-0472">Membrane</keyword>
<evidence type="ECO:0000256" key="1">
    <source>
        <dbReference type="SAM" id="MobiDB-lite"/>
    </source>
</evidence>
<dbReference type="GeneID" id="11536445"/>
<dbReference type="KEGG" id="vg:11536445"/>
<feature type="region of interest" description="Disordered" evidence="1">
    <location>
        <begin position="550"/>
        <end position="577"/>
    </location>
</feature>
<name>G9I065_HZNV2</name>
<dbReference type="Pfam" id="PF04798">
    <property type="entry name" value="Baculo_19"/>
    <property type="match status" value="1"/>
</dbReference>
<dbReference type="RefSeq" id="YP_004956787.1">
    <property type="nucleotide sequence ID" value="NC_004156.2"/>
</dbReference>
<dbReference type="PANTHER" id="PTHR45733">
    <property type="entry name" value="FORMIN-J"/>
    <property type="match status" value="1"/>
</dbReference>
<keyword evidence="2" id="KW-1133">Transmembrane helix</keyword>
<keyword evidence="2" id="KW-0812">Transmembrane</keyword>
<evidence type="ECO:0000313" key="4">
    <source>
        <dbReference type="Proteomes" id="UP000029779"/>
    </source>
</evidence>
<dbReference type="InterPro" id="IPR006883">
    <property type="entry name" value="AcMNPV_PIF-4"/>
</dbReference>
<evidence type="ECO:0000256" key="2">
    <source>
        <dbReference type="SAM" id="Phobius"/>
    </source>
</evidence>
<accession>G9I065</accession>
<feature type="compositionally biased region" description="Basic and acidic residues" evidence="1">
    <location>
        <begin position="381"/>
        <end position="420"/>
    </location>
</feature>
<proteinExistence type="predicted"/>
<dbReference type="Proteomes" id="UP000029779">
    <property type="component" value="Segment"/>
</dbReference>
<dbReference type="InterPro" id="IPR051144">
    <property type="entry name" value="Formin_homology_domain"/>
</dbReference>
<feature type="transmembrane region" description="Helical" evidence="2">
    <location>
        <begin position="12"/>
        <end position="32"/>
    </location>
</feature>
<feature type="region of interest" description="Disordered" evidence="1">
    <location>
        <begin position="360"/>
        <end position="530"/>
    </location>
</feature>
<dbReference type="EMBL" id="JN418988">
    <property type="protein sequence ID" value="AEW69588.1"/>
    <property type="molecule type" value="Genomic_DNA"/>
</dbReference>
<organism evidence="3 4">
    <name type="scientific">Helicoverpa zea nudivirus 2</name>
    <name type="common">HzNV-2</name>
    <dbReference type="NCBI Taxonomy" id="1128424"/>
    <lineage>
        <taxon>Viruses</taxon>
        <taxon>Viruses incertae sedis</taxon>
        <taxon>Naldaviricetes</taxon>
        <taxon>Lefavirales</taxon>
        <taxon>Nudiviridae</taxon>
        <taxon>Betanudivirus</taxon>
        <taxon>Betanudivirus hezeae</taxon>
    </lineage>
</organism>
<dbReference type="PRINTS" id="PR01217">
    <property type="entry name" value="PRICHEXTENSN"/>
</dbReference>
<feature type="compositionally biased region" description="Polar residues" evidence="1">
    <location>
        <begin position="360"/>
        <end position="376"/>
    </location>
</feature>